<comment type="caution">
    <text evidence="3">The sequence shown here is derived from an EMBL/GenBank/DDBJ whole genome shotgun (WGS) entry which is preliminary data.</text>
</comment>
<gene>
    <name evidence="4" type="ORF">PCANC_24393</name>
    <name evidence="3" type="ORF">PCASD_18392</name>
</gene>
<keyword evidence="5" id="KW-1185">Reference proteome</keyword>
<reference evidence="5 6" key="1">
    <citation type="submission" date="2017-11" db="EMBL/GenBank/DDBJ databases">
        <title>De novo assembly and phasing of dikaryotic genomes from two isolates of Puccinia coronata f. sp. avenae, the causal agent of oat crown rust.</title>
        <authorList>
            <person name="Miller M.E."/>
            <person name="Zhang Y."/>
            <person name="Omidvar V."/>
            <person name="Sperschneider J."/>
            <person name="Schwessinger B."/>
            <person name="Raley C."/>
            <person name="Palmer J.M."/>
            <person name="Garnica D."/>
            <person name="Upadhyaya N."/>
            <person name="Rathjen J."/>
            <person name="Taylor J.M."/>
            <person name="Park R.F."/>
            <person name="Dodds P.N."/>
            <person name="Hirsch C.D."/>
            <person name="Kianian S.F."/>
            <person name="Figueroa M."/>
        </authorList>
    </citation>
    <scope>NUCLEOTIDE SEQUENCE [LARGE SCALE GENOMIC DNA]</scope>
    <source>
        <strain evidence="4">12NC29</strain>
        <strain evidence="3">12SD80</strain>
    </source>
</reference>
<feature type="compositionally biased region" description="Polar residues" evidence="1">
    <location>
        <begin position="167"/>
        <end position="181"/>
    </location>
</feature>
<feature type="signal peptide" evidence="2">
    <location>
        <begin position="1"/>
        <end position="21"/>
    </location>
</feature>
<dbReference type="EMBL" id="PGCI01000683">
    <property type="protein sequence ID" value="PLW21607.1"/>
    <property type="molecule type" value="Genomic_DNA"/>
</dbReference>
<proteinExistence type="predicted"/>
<dbReference type="EMBL" id="PGCJ01000373">
    <property type="protein sequence ID" value="PLW30573.1"/>
    <property type="molecule type" value="Genomic_DNA"/>
</dbReference>
<evidence type="ECO:0000313" key="6">
    <source>
        <dbReference type="Proteomes" id="UP000235392"/>
    </source>
</evidence>
<evidence type="ECO:0000313" key="3">
    <source>
        <dbReference type="EMBL" id="PLW21607.1"/>
    </source>
</evidence>
<dbReference type="AlphaFoldDB" id="A0A2N5T7Y4"/>
<evidence type="ECO:0000256" key="1">
    <source>
        <dbReference type="SAM" id="MobiDB-lite"/>
    </source>
</evidence>
<evidence type="ECO:0000313" key="4">
    <source>
        <dbReference type="EMBL" id="PLW30573.1"/>
    </source>
</evidence>
<evidence type="ECO:0000256" key="2">
    <source>
        <dbReference type="SAM" id="SignalP"/>
    </source>
</evidence>
<feature type="region of interest" description="Disordered" evidence="1">
    <location>
        <begin position="128"/>
        <end position="188"/>
    </location>
</feature>
<feature type="chain" id="PRO_5015083674" evidence="2">
    <location>
        <begin position="22"/>
        <end position="293"/>
    </location>
</feature>
<feature type="region of interest" description="Disordered" evidence="1">
    <location>
        <begin position="89"/>
        <end position="108"/>
    </location>
</feature>
<sequence>MVRIGFSTIIFGVFSSDLVLGLHLVSRDVRDEATTGTTHKLSKRDIPLMGSFPALGGPEVAGKVFTTTRSRVTQSDNVIPTAERRVLTFIDNPQDKTGGNPEKGGVTATSLKVRPIIVTKVVTDRSLVATGPESTESSETPLPDISLDDTSDKDDSPTSAQSDKDSMSSAHNVISTPNEESPQMEKRGLVRRSFFERKLLEKDGVTIPTAYNKPSESFTPERSSTYLRFQTAEPQRNLGEFPLLGGLKGTTSAQGADKSTQIVKMSNYGQTAAVYLNPSDPQASGKFVLQNVE</sequence>
<accession>A0A2N5T7Y4</accession>
<evidence type="ECO:0000313" key="5">
    <source>
        <dbReference type="Proteomes" id="UP000235388"/>
    </source>
</evidence>
<name>A0A2N5T7Y4_9BASI</name>
<dbReference type="Proteomes" id="UP000235388">
    <property type="component" value="Unassembled WGS sequence"/>
</dbReference>
<dbReference type="OrthoDB" id="2499311at2759"/>
<protein>
    <submittedName>
        <fullName evidence="3">Uncharacterized protein</fullName>
    </submittedName>
</protein>
<organism evidence="3 6">
    <name type="scientific">Puccinia coronata f. sp. avenae</name>
    <dbReference type="NCBI Taxonomy" id="200324"/>
    <lineage>
        <taxon>Eukaryota</taxon>
        <taxon>Fungi</taxon>
        <taxon>Dikarya</taxon>
        <taxon>Basidiomycota</taxon>
        <taxon>Pucciniomycotina</taxon>
        <taxon>Pucciniomycetes</taxon>
        <taxon>Pucciniales</taxon>
        <taxon>Pucciniaceae</taxon>
        <taxon>Puccinia</taxon>
    </lineage>
</organism>
<keyword evidence="2" id="KW-0732">Signal</keyword>
<dbReference type="Proteomes" id="UP000235392">
    <property type="component" value="Unassembled WGS sequence"/>
</dbReference>